<feature type="domain" description="ATPase dynein-related AAA" evidence="2">
    <location>
        <begin position="22"/>
        <end position="113"/>
    </location>
</feature>
<keyword evidence="4" id="KW-1185">Reference proteome</keyword>
<accession>A0ABP0PZR1</accession>
<feature type="domain" description="ATPase dynein-related AAA" evidence="2">
    <location>
        <begin position="289"/>
        <end position="435"/>
    </location>
</feature>
<dbReference type="SUPFAM" id="SSF53300">
    <property type="entry name" value="vWA-like"/>
    <property type="match status" value="1"/>
</dbReference>
<organism evidence="3 4">
    <name type="scientific">Durusdinium trenchii</name>
    <dbReference type="NCBI Taxonomy" id="1381693"/>
    <lineage>
        <taxon>Eukaryota</taxon>
        <taxon>Sar</taxon>
        <taxon>Alveolata</taxon>
        <taxon>Dinophyceae</taxon>
        <taxon>Suessiales</taxon>
        <taxon>Symbiodiniaceae</taxon>
        <taxon>Durusdinium</taxon>
    </lineage>
</organism>
<feature type="compositionally biased region" description="Basic and acidic residues" evidence="1">
    <location>
        <begin position="969"/>
        <end position="988"/>
    </location>
</feature>
<feature type="non-terminal residue" evidence="3">
    <location>
        <position position="1282"/>
    </location>
</feature>
<dbReference type="Gene3D" id="3.40.50.300">
    <property type="entry name" value="P-loop containing nucleotide triphosphate hydrolases"/>
    <property type="match status" value="3"/>
</dbReference>
<dbReference type="InterPro" id="IPR027417">
    <property type="entry name" value="P-loop_NTPase"/>
</dbReference>
<evidence type="ECO:0000313" key="3">
    <source>
        <dbReference type="EMBL" id="CAK9081506.1"/>
    </source>
</evidence>
<dbReference type="InterPro" id="IPR039891">
    <property type="entry name" value="VWA8"/>
</dbReference>
<proteinExistence type="predicted"/>
<protein>
    <recommendedName>
        <fullName evidence="2">ATPase dynein-related AAA domain-containing protein</fullName>
    </recommendedName>
</protein>
<reference evidence="3 4" key="1">
    <citation type="submission" date="2024-02" db="EMBL/GenBank/DDBJ databases">
        <authorList>
            <person name="Chen Y."/>
            <person name="Shah S."/>
            <person name="Dougan E. K."/>
            <person name="Thang M."/>
            <person name="Chan C."/>
        </authorList>
    </citation>
    <scope>NUCLEOTIDE SEQUENCE [LARGE SCALE GENOMIC DNA]</scope>
</reference>
<evidence type="ECO:0000313" key="4">
    <source>
        <dbReference type="Proteomes" id="UP001642484"/>
    </source>
</evidence>
<dbReference type="Pfam" id="PF07728">
    <property type="entry name" value="AAA_5"/>
    <property type="match status" value="3"/>
</dbReference>
<evidence type="ECO:0000259" key="2">
    <source>
        <dbReference type="Pfam" id="PF07728"/>
    </source>
</evidence>
<dbReference type="EMBL" id="CAXAMN010023840">
    <property type="protein sequence ID" value="CAK9081506.1"/>
    <property type="molecule type" value="Genomic_DNA"/>
</dbReference>
<comment type="caution">
    <text evidence="3">The sequence shown here is derived from an EMBL/GenBank/DDBJ whole genome shotgun (WGS) entry which is preliminary data.</text>
</comment>
<name>A0ABP0PZR1_9DINO</name>
<dbReference type="Proteomes" id="UP001642484">
    <property type="component" value="Unassembled WGS sequence"/>
</dbReference>
<feature type="domain" description="ATPase dynein-related AAA" evidence="2">
    <location>
        <begin position="701"/>
        <end position="831"/>
    </location>
</feature>
<feature type="region of interest" description="Disordered" evidence="1">
    <location>
        <begin position="968"/>
        <end position="1022"/>
    </location>
</feature>
<dbReference type="PANTHER" id="PTHR21610">
    <property type="entry name" value="VON WILLEBRAND FACTOR A DOMAIN-CONTAINING PROTEIN 8"/>
    <property type="match status" value="1"/>
</dbReference>
<evidence type="ECO:0000256" key="1">
    <source>
        <dbReference type="SAM" id="MobiDB-lite"/>
    </source>
</evidence>
<dbReference type="PANTHER" id="PTHR21610:SF9">
    <property type="entry name" value="VON WILLEBRAND FACTOR A DOMAIN-CONTAINING PROTEIN 8"/>
    <property type="match status" value="1"/>
</dbReference>
<gene>
    <name evidence="3" type="ORF">CCMP2556_LOCUS39878</name>
</gene>
<sequence>MGSTTLAFSTPLRIFFFELRPVRAALQGRVLVLEGIEKAERNVLPLLNNLLENREMQLEDGRFLMSHGRVTGSGKVKGNQDLKLEPVHPEFIVIAIGMPKRGNPLDPPLRSRFAGHVLWPPSVPEVLRQINRLEAPPQDDDLKEFKKVLQVLQSFIKHAKQGGIRVPPLPDRAAIRTARLLQLFGGSSLAFIKRAYPLELMLNSTALGQLATGLASQGLREKEGAYTISSISSTASGTASATFRKPSGEEKEILVQAGTWLSAPDMEHLSPAQQKVVAAMLQDHAADIDMCLVGEKGVGKTMILRTFRQMLGYRCKTVFCFKDLMARDLLQRRSTDPKGQTEWQDSPVAEAAIAGHLVVLDGLQRLAPGNIYASLGPLLLDREATLPDGSRLVSPRRWRRLLEVRGLPEDCKEYEEEGIRFRSVHPAFRCIATAEWPVARGVVTWLDDEVTTLFHFHHVNPLPEEEQLSLATGSGTKLRMQMKESHVKVFRALLVYGDKLRKALVDEPGLEPLRLSLRVLLRIAKHLRQRPEDVHGALSRAFAACLRFLPNSSQEAVLGMLQMALRSTGAPTLPWTSSVPDTAESRRRREDLRELEYMAIQARMMGGGDMVDEAREKAETDRKKQREDRLRELRKLGQQGFSRKALDAASISGGVLRIGDVSCPLRTPSRPELVPDVAFVDIPQQTEILKDMLLDWSLGHHLLLVGNQGVGKNKLTDRLLGLLQCEREYVQLHRDTTVQSLTLSPCLKAGVVTWEDSPLLRAVKHGRCLVVDEADKAPLEVVCVLKALSEDGELSLSDGRTIVRPDSAIDRRDVVRMSSDFRLIVLANRPGYPFMGHDFFKLCGDVFSCHVVDNPDIASEVALLRSVGPDVPEEQVLQLSVLFAELREMVEAGQLAYPYSTRELVKLVSHAQRFPKDRLEELASTVFAFDLADEKKRTPLLGVLQRHGIATTEESIRLLDGYTSGDMSLKLDEGRDKSKDVVNKENPDGTRPPDMAPGGPKHGKWDGQEHIGGNQFAGGSGGTGTAGLGGRWGPYRLDVGQKLVQVSEDSKKGLDEETKRKAQEMADDAYRKRLAEMKMSLKEGQAYAALRDAVASQIQEMKVCLESQEARERERQWLKNQSTGELDENRLVDSITGCKTVYMRRGQPDSFAFGRQQHPKRITFVMDISGSMYTFNRIDRRLQRLQEVATFIFESFAGFEEKYQYRMVGHSGTGPEERLVEWAKPPLTDKDRLEIAKTMEAHAQFCYPGDHTLEATMRAIKEIGTQEADERLVLVVSDADLQ</sequence>
<dbReference type="InterPro" id="IPR036465">
    <property type="entry name" value="vWFA_dom_sf"/>
</dbReference>
<dbReference type="SUPFAM" id="SSF52540">
    <property type="entry name" value="P-loop containing nucleoside triphosphate hydrolases"/>
    <property type="match status" value="3"/>
</dbReference>
<dbReference type="InterPro" id="IPR011704">
    <property type="entry name" value="ATPase_dyneun-rel_AAA"/>
</dbReference>